<dbReference type="Proteomes" id="UP000198607">
    <property type="component" value="Unassembled WGS sequence"/>
</dbReference>
<gene>
    <name evidence="4" type="ORF">SAMN05660652_02208</name>
</gene>
<dbReference type="PANTHER" id="PTHR35936:SF19">
    <property type="entry name" value="AMINO-ACID-BINDING PROTEIN YXEM-RELATED"/>
    <property type="match status" value="1"/>
</dbReference>
<organism evidence="4 5">
    <name type="scientific">Propionivibrio dicarboxylicus</name>
    <dbReference type="NCBI Taxonomy" id="83767"/>
    <lineage>
        <taxon>Bacteria</taxon>
        <taxon>Pseudomonadati</taxon>
        <taxon>Pseudomonadota</taxon>
        <taxon>Betaproteobacteria</taxon>
        <taxon>Rhodocyclales</taxon>
        <taxon>Rhodocyclaceae</taxon>
        <taxon>Propionivibrio</taxon>
    </lineage>
</organism>
<keyword evidence="5" id="KW-1185">Reference proteome</keyword>
<feature type="domain" description="Solute-binding protein family 3/N-terminal" evidence="3">
    <location>
        <begin position="44"/>
        <end position="269"/>
    </location>
</feature>
<feature type="chain" id="PRO_5011529220" evidence="2">
    <location>
        <begin position="31"/>
        <end position="277"/>
    </location>
</feature>
<name>A0A1G8EW11_9RHOO</name>
<evidence type="ECO:0000256" key="2">
    <source>
        <dbReference type="SAM" id="SignalP"/>
    </source>
</evidence>
<dbReference type="EMBL" id="FNCY01000008">
    <property type="protein sequence ID" value="SDH73997.1"/>
    <property type="molecule type" value="Genomic_DNA"/>
</dbReference>
<evidence type="ECO:0000313" key="5">
    <source>
        <dbReference type="Proteomes" id="UP000198607"/>
    </source>
</evidence>
<dbReference type="PANTHER" id="PTHR35936">
    <property type="entry name" value="MEMBRANE-BOUND LYTIC MUREIN TRANSGLYCOSYLASE F"/>
    <property type="match status" value="1"/>
</dbReference>
<dbReference type="Gene3D" id="3.40.190.10">
    <property type="entry name" value="Periplasmic binding protein-like II"/>
    <property type="match status" value="2"/>
</dbReference>
<dbReference type="AlphaFoldDB" id="A0A1G8EW11"/>
<accession>A0A1G8EW11</accession>
<sequence>MKVSRKIKNLRILTILSCLGALFISGIAAAGPVDCGSSPIRVGQFKLGYRYYIENGQEKGMNKDIMEEIKKRTGCLFITQEMPFARLWADLSSGEIDMTLSGIRSPERDKTLWCIPSITAKNFVVIGPQAQASVKNAADFIANEKLQFGMVRGYTHGKELDAKLDRLKQDGRVEESGNVDVLFEKLKHGRIDGFYSFPFVYRKNISELSMEKDVTIQDWAPKDPGIVGCMMLTKQRFSEDEAKRWNALVQQMRADGTLKRIFVRYVSPSEADKMLNF</sequence>
<dbReference type="SUPFAM" id="SSF53850">
    <property type="entry name" value="Periplasmic binding protein-like II"/>
    <property type="match status" value="1"/>
</dbReference>
<evidence type="ECO:0000313" key="4">
    <source>
        <dbReference type="EMBL" id="SDH73997.1"/>
    </source>
</evidence>
<keyword evidence="1 2" id="KW-0732">Signal</keyword>
<dbReference type="OrthoDB" id="8587625at2"/>
<evidence type="ECO:0000259" key="3">
    <source>
        <dbReference type="SMART" id="SM00062"/>
    </source>
</evidence>
<protein>
    <submittedName>
        <fullName evidence="4">Polar amino acid transport system substrate-binding protein</fullName>
    </submittedName>
</protein>
<reference evidence="4 5" key="1">
    <citation type="submission" date="2016-10" db="EMBL/GenBank/DDBJ databases">
        <authorList>
            <person name="de Groot N.N."/>
        </authorList>
    </citation>
    <scope>NUCLEOTIDE SEQUENCE [LARGE SCALE GENOMIC DNA]</scope>
    <source>
        <strain evidence="4 5">DSM 5885</strain>
    </source>
</reference>
<dbReference type="InterPro" id="IPR001638">
    <property type="entry name" value="Solute-binding_3/MltF_N"/>
</dbReference>
<dbReference type="SMART" id="SM00062">
    <property type="entry name" value="PBPb"/>
    <property type="match status" value="1"/>
</dbReference>
<dbReference type="Pfam" id="PF00497">
    <property type="entry name" value="SBP_bac_3"/>
    <property type="match status" value="1"/>
</dbReference>
<evidence type="ECO:0000256" key="1">
    <source>
        <dbReference type="ARBA" id="ARBA00022729"/>
    </source>
</evidence>
<feature type="signal peptide" evidence="2">
    <location>
        <begin position="1"/>
        <end position="30"/>
    </location>
</feature>
<dbReference type="RefSeq" id="WP_091937554.1">
    <property type="nucleotide sequence ID" value="NZ_FNCY01000008.1"/>
</dbReference>
<dbReference type="STRING" id="83767.SAMN05660652_02208"/>
<proteinExistence type="predicted"/>